<comment type="caution">
    <text evidence="3">The sequence shown here is derived from an EMBL/GenBank/DDBJ whole genome shotgun (WGS) entry which is preliminary data.</text>
</comment>
<organism evidence="3 4">
    <name type="scientific">Agromyces allii</name>
    <dbReference type="NCBI Taxonomy" id="393607"/>
    <lineage>
        <taxon>Bacteria</taxon>
        <taxon>Bacillati</taxon>
        <taxon>Actinomycetota</taxon>
        <taxon>Actinomycetes</taxon>
        <taxon>Micrococcales</taxon>
        <taxon>Microbacteriaceae</taxon>
        <taxon>Agromyces</taxon>
    </lineage>
</organism>
<evidence type="ECO:0000313" key="4">
    <source>
        <dbReference type="Proteomes" id="UP001499954"/>
    </source>
</evidence>
<dbReference type="PANTHER" id="PTHR46268:SF6">
    <property type="entry name" value="UNIVERSAL STRESS PROTEIN UP12"/>
    <property type="match status" value="1"/>
</dbReference>
<dbReference type="SUPFAM" id="SSF52402">
    <property type="entry name" value="Adenine nucleotide alpha hydrolases-like"/>
    <property type="match status" value="2"/>
</dbReference>
<keyword evidence="4" id="KW-1185">Reference proteome</keyword>
<reference evidence="3 4" key="1">
    <citation type="journal article" date="2019" name="Int. J. Syst. Evol. Microbiol.">
        <title>The Global Catalogue of Microorganisms (GCM) 10K type strain sequencing project: providing services to taxonomists for standard genome sequencing and annotation.</title>
        <authorList>
            <consortium name="The Broad Institute Genomics Platform"/>
            <consortium name="The Broad Institute Genome Sequencing Center for Infectious Disease"/>
            <person name="Wu L."/>
            <person name="Ma J."/>
        </authorList>
    </citation>
    <scope>NUCLEOTIDE SEQUENCE [LARGE SCALE GENOMIC DNA]</scope>
    <source>
        <strain evidence="3 4">JCM 13584</strain>
    </source>
</reference>
<proteinExistence type="inferred from homology"/>
<dbReference type="InterPro" id="IPR014729">
    <property type="entry name" value="Rossmann-like_a/b/a_fold"/>
</dbReference>
<comment type="similarity">
    <text evidence="1">Belongs to the universal stress protein A family.</text>
</comment>
<gene>
    <name evidence="3" type="ORF">GCM10009717_35140</name>
</gene>
<dbReference type="EMBL" id="BAAAMK010000010">
    <property type="protein sequence ID" value="GAA1965252.1"/>
    <property type="molecule type" value="Genomic_DNA"/>
</dbReference>
<protein>
    <submittedName>
        <fullName evidence="3">Universal stress protein</fullName>
    </submittedName>
</protein>
<feature type="domain" description="UspA" evidence="2">
    <location>
        <begin position="26"/>
        <end position="160"/>
    </location>
</feature>
<dbReference type="InterPro" id="IPR006016">
    <property type="entry name" value="UspA"/>
</dbReference>
<dbReference type="RefSeq" id="WP_157415602.1">
    <property type="nucleotide sequence ID" value="NZ_BAAAMK010000010.1"/>
</dbReference>
<dbReference type="Proteomes" id="UP001499954">
    <property type="component" value="Unassembled WGS sequence"/>
</dbReference>
<feature type="domain" description="UspA" evidence="2">
    <location>
        <begin position="175"/>
        <end position="307"/>
    </location>
</feature>
<dbReference type="CDD" id="cd00293">
    <property type="entry name" value="USP-like"/>
    <property type="match status" value="2"/>
</dbReference>
<dbReference type="PANTHER" id="PTHR46268">
    <property type="entry name" value="STRESS RESPONSE PROTEIN NHAX"/>
    <property type="match status" value="1"/>
</dbReference>
<dbReference type="Pfam" id="PF00582">
    <property type="entry name" value="Usp"/>
    <property type="match status" value="2"/>
</dbReference>
<accession>A0ABN2R8G0</accession>
<evidence type="ECO:0000259" key="2">
    <source>
        <dbReference type="Pfam" id="PF00582"/>
    </source>
</evidence>
<name>A0ABN2R8G0_9MICO</name>
<sequence length="325" mass="32996">MNAGAPGASAASAASGASGADAALPRIVVGYTANESGADALALATRLATASEAQLDVVMVLPSEARSSTVPSDVGYERHLKARSREWLTEASSKLDAEVAQSLHVRYAESFAEGLIAAAHEFGASLIVVGAARGGILGRSRIGSVANELLHSSDVPVALAPSGSRELAASVGVSRITAALGTRPGAGVLLDAAVRLTKAMRAPLRLLSLVPIDLPAGMDEGLAELTSEAHADEVLVAAKRALPAGVETTAEVATGDTIEAAVRSLDWHEGEIVLVASSRLATPSHLFLGSTASKMLRELPVPMIVVPRSNGPRANGSRTTGKAAS</sequence>
<evidence type="ECO:0000313" key="3">
    <source>
        <dbReference type="EMBL" id="GAA1965252.1"/>
    </source>
</evidence>
<dbReference type="Gene3D" id="3.40.50.620">
    <property type="entry name" value="HUPs"/>
    <property type="match status" value="2"/>
</dbReference>
<evidence type="ECO:0000256" key="1">
    <source>
        <dbReference type="ARBA" id="ARBA00008791"/>
    </source>
</evidence>